<dbReference type="GO" id="GO:0009279">
    <property type="term" value="C:cell outer membrane"/>
    <property type="evidence" value="ECO:0007669"/>
    <property type="project" value="UniProtKB-SubCell"/>
</dbReference>
<comment type="similarity">
    <text evidence="2">Belongs to the SusD family.</text>
</comment>
<evidence type="ECO:0000256" key="5">
    <source>
        <dbReference type="ARBA" id="ARBA00023237"/>
    </source>
</evidence>
<dbReference type="AlphaFoldDB" id="A0A0T5VJ18"/>
<evidence type="ECO:0008006" key="10">
    <source>
        <dbReference type="Google" id="ProtNLM"/>
    </source>
</evidence>
<sequence>MKMKKKLYGMYILLAVLLMGLGACKDEFFEPSYSEGPVSEEAIWNTDRRVREYLNNGYNYMLARYNVDGSGALMASGSDEAVNSNLNSNINVFNNGNWSSLRTFDEQYTNLYTGLWVVNTFLERSPTAVIFPASDLPALRGEAFFLRALFHYELFKRYGGIVLATKSFSPVEDLNLPRNTVDDVVKQIVKDCDSAISQIPAASTKDWDAANYGRATKAAGMALKAKALLVYASPLYNPGNELQRWQNAAKSAKDLIDLNKHSLLSTALFPSLWDYTTTATSYNNEVIFATPASNTNTIESNNAPISFTGGLGRTNPTQNLVDAFEMTNGKAITDPTSGYDPQNPYANRDPRLNQFIVYNGANFKTGSLTRAVETYEGGRDNVPSNVNSTKSGYYLRKFLSGNATYNITGTTSVRRPWVLFRYAEILLIYAEALNEFGGPNAEVYNAINAVRARAGMPVLSGLTQSQMRDRIKNERRVELCFEEQRFFDVRRWKDGESNFNGPVKGIKITKVGTTLAYSPFVIENRTFTSKNYWYPFQQSEINKANKLIQNPGY</sequence>
<dbReference type="STRING" id="687842.ASU31_22470"/>
<evidence type="ECO:0000259" key="6">
    <source>
        <dbReference type="Pfam" id="PF07980"/>
    </source>
</evidence>
<organism evidence="8 9">
    <name type="scientific">Pedobacter ginsenosidimutans</name>
    <dbReference type="NCBI Taxonomy" id="687842"/>
    <lineage>
        <taxon>Bacteria</taxon>
        <taxon>Pseudomonadati</taxon>
        <taxon>Bacteroidota</taxon>
        <taxon>Sphingobacteriia</taxon>
        <taxon>Sphingobacteriales</taxon>
        <taxon>Sphingobacteriaceae</taxon>
        <taxon>Pedobacter</taxon>
    </lineage>
</organism>
<comment type="subcellular location">
    <subcellularLocation>
        <location evidence="1">Cell outer membrane</location>
    </subcellularLocation>
</comment>
<evidence type="ECO:0000256" key="4">
    <source>
        <dbReference type="ARBA" id="ARBA00023136"/>
    </source>
</evidence>
<dbReference type="SUPFAM" id="SSF48452">
    <property type="entry name" value="TPR-like"/>
    <property type="match status" value="1"/>
</dbReference>
<dbReference type="Pfam" id="PF14322">
    <property type="entry name" value="SusD-like_3"/>
    <property type="match status" value="1"/>
</dbReference>
<protein>
    <recommendedName>
        <fullName evidence="10">Carbohydrate-binding protein SusD</fullName>
    </recommendedName>
</protein>
<keyword evidence="5" id="KW-0998">Cell outer membrane</keyword>
<feature type="domain" description="RagB/SusD" evidence="6">
    <location>
        <begin position="285"/>
        <end position="553"/>
    </location>
</feature>
<keyword evidence="3" id="KW-0732">Signal</keyword>
<feature type="domain" description="SusD-like N-terminal" evidence="7">
    <location>
        <begin position="73"/>
        <end position="226"/>
    </location>
</feature>
<dbReference type="Pfam" id="PF07980">
    <property type="entry name" value="SusD_RagB"/>
    <property type="match status" value="1"/>
</dbReference>
<accession>A0A0T5VJ18</accession>
<gene>
    <name evidence="8" type="ORF">ASU31_22470</name>
</gene>
<evidence type="ECO:0000259" key="7">
    <source>
        <dbReference type="Pfam" id="PF14322"/>
    </source>
</evidence>
<dbReference type="InterPro" id="IPR011990">
    <property type="entry name" value="TPR-like_helical_dom_sf"/>
</dbReference>
<reference evidence="8 9" key="1">
    <citation type="submission" date="2015-11" db="EMBL/GenBank/DDBJ databases">
        <title>Sequence of Pedobacter ginsenosidimutans.</title>
        <authorList>
            <person name="Carson E."/>
            <person name="Keyser V."/>
            <person name="Newman J."/>
            <person name="Miller J."/>
        </authorList>
    </citation>
    <scope>NUCLEOTIDE SEQUENCE [LARGE SCALE GENOMIC DNA]</scope>
    <source>
        <strain evidence="8 9">KACC 14530</strain>
    </source>
</reference>
<comment type="caution">
    <text evidence="8">The sequence shown here is derived from an EMBL/GenBank/DDBJ whole genome shotgun (WGS) entry which is preliminary data.</text>
</comment>
<dbReference type="CDD" id="cd08977">
    <property type="entry name" value="SusD"/>
    <property type="match status" value="1"/>
</dbReference>
<evidence type="ECO:0000256" key="1">
    <source>
        <dbReference type="ARBA" id="ARBA00004442"/>
    </source>
</evidence>
<evidence type="ECO:0000256" key="2">
    <source>
        <dbReference type="ARBA" id="ARBA00006275"/>
    </source>
</evidence>
<evidence type="ECO:0000313" key="8">
    <source>
        <dbReference type="EMBL" id="KRT13847.1"/>
    </source>
</evidence>
<dbReference type="EMBL" id="LMZQ01000030">
    <property type="protein sequence ID" value="KRT13847.1"/>
    <property type="molecule type" value="Genomic_DNA"/>
</dbReference>
<dbReference type="OrthoDB" id="691231at2"/>
<evidence type="ECO:0000256" key="3">
    <source>
        <dbReference type="ARBA" id="ARBA00022729"/>
    </source>
</evidence>
<dbReference type="InterPro" id="IPR033985">
    <property type="entry name" value="SusD-like_N"/>
</dbReference>
<keyword evidence="4" id="KW-0472">Membrane</keyword>
<keyword evidence="9" id="KW-1185">Reference proteome</keyword>
<proteinExistence type="inferred from homology"/>
<dbReference type="Proteomes" id="UP000051950">
    <property type="component" value="Unassembled WGS sequence"/>
</dbReference>
<dbReference type="PROSITE" id="PS51257">
    <property type="entry name" value="PROKAR_LIPOPROTEIN"/>
    <property type="match status" value="1"/>
</dbReference>
<dbReference type="Gene3D" id="1.25.40.390">
    <property type="match status" value="1"/>
</dbReference>
<dbReference type="InterPro" id="IPR012944">
    <property type="entry name" value="SusD_RagB_dom"/>
</dbReference>
<name>A0A0T5VJ18_9SPHI</name>
<evidence type="ECO:0000313" key="9">
    <source>
        <dbReference type="Proteomes" id="UP000051950"/>
    </source>
</evidence>